<organism evidence="8 9">
    <name type="scientific">Oleoguttula mirabilis</name>
    <dbReference type="NCBI Taxonomy" id="1507867"/>
    <lineage>
        <taxon>Eukaryota</taxon>
        <taxon>Fungi</taxon>
        <taxon>Dikarya</taxon>
        <taxon>Ascomycota</taxon>
        <taxon>Pezizomycotina</taxon>
        <taxon>Dothideomycetes</taxon>
        <taxon>Dothideomycetidae</taxon>
        <taxon>Mycosphaerellales</taxon>
        <taxon>Teratosphaeriaceae</taxon>
        <taxon>Oleoguttula</taxon>
    </lineage>
</organism>
<gene>
    <name evidence="8" type="ORF">LTR36_009435</name>
</gene>
<evidence type="ECO:0000313" key="8">
    <source>
        <dbReference type="EMBL" id="KAK4548525.1"/>
    </source>
</evidence>
<evidence type="ECO:0000256" key="6">
    <source>
        <dbReference type="SAM" id="MobiDB-lite"/>
    </source>
</evidence>
<protein>
    <recommendedName>
        <fullName evidence="10">General alpha-glucoside permease</fullName>
    </recommendedName>
</protein>
<feature type="region of interest" description="Disordered" evidence="6">
    <location>
        <begin position="320"/>
        <end position="357"/>
    </location>
</feature>
<keyword evidence="3 7" id="KW-0812">Transmembrane</keyword>
<feature type="transmembrane region" description="Helical" evidence="7">
    <location>
        <begin position="200"/>
        <end position="220"/>
    </location>
</feature>
<dbReference type="PANTHER" id="PTHR19432">
    <property type="entry name" value="SUGAR TRANSPORTER"/>
    <property type="match status" value="1"/>
</dbReference>
<accession>A0AAV9JSY3</accession>
<feature type="transmembrane region" description="Helical" evidence="7">
    <location>
        <begin position="253"/>
        <end position="273"/>
    </location>
</feature>
<dbReference type="EMBL" id="JAVFHQ010000007">
    <property type="protein sequence ID" value="KAK4548525.1"/>
    <property type="molecule type" value="Genomic_DNA"/>
</dbReference>
<keyword evidence="2" id="KW-0813">Transport</keyword>
<dbReference type="GO" id="GO:0008506">
    <property type="term" value="F:sucrose:proton symporter activity"/>
    <property type="evidence" value="ECO:0007669"/>
    <property type="project" value="TreeGrafter"/>
</dbReference>
<feature type="compositionally biased region" description="Polar residues" evidence="6">
    <location>
        <begin position="320"/>
        <end position="342"/>
    </location>
</feature>
<keyword evidence="4 7" id="KW-1133">Transmembrane helix</keyword>
<evidence type="ECO:0000256" key="1">
    <source>
        <dbReference type="ARBA" id="ARBA00004141"/>
    </source>
</evidence>
<feature type="transmembrane region" description="Helical" evidence="7">
    <location>
        <begin position="279"/>
        <end position="304"/>
    </location>
</feature>
<reference evidence="8 9" key="1">
    <citation type="submission" date="2021-11" db="EMBL/GenBank/DDBJ databases">
        <title>Black yeast isolated from Biological Soil Crust.</title>
        <authorList>
            <person name="Kurbessoian T."/>
        </authorList>
    </citation>
    <scope>NUCLEOTIDE SEQUENCE [LARGE SCALE GENOMIC DNA]</scope>
    <source>
        <strain evidence="8 9">CCFEE 5522</strain>
    </source>
</reference>
<evidence type="ECO:0000256" key="4">
    <source>
        <dbReference type="ARBA" id="ARBA00022989"/>
    </source>
</evidence>
<evidence type="ECO:0000313" key="9">
    <source>
        <dbReference type="Proteomes" id="UP001324427"/>
    </source>
</evidence>
<proteinExistence type="predicted"/>
<dbReference type="AlphaFoldDB" id="A0AAV9JSY3"/>
<sequence>MLRSREDAETIQKREMTIALAVVDIYVLDFVINIAQSTCRALVVDTLPVDKQQLGAAWASRMVGVGHMLVYGIGALDLMTIFGNFLGDTQFKKVCLIAAITMVVAQGTSCWAVNERVLVSDGTSRPSNKGILSVLKKIYSTTLSIPEPIQAICWVQFWSWIGWFPFLFYGSTWVGEIYLRHEAPYGTPDALTEVGRAGSVAFIAFAMISFASSIVLPWLVQSPDDTDKPDYTPRPPQSLQSVIKGARRTKPTLVTAWMFANLLFAASMAFAPFVQSVRFATIIIALCGVPWAVAGWAPGTFLGIEVNRLSSRLPMTTHSRSTSYRRLSNDSIELSSQESSPGTLHLRHDSNGMETSGSTGDMSGIYLGILNIYTTLPQFVGTGISWIVFSMLEDGKSPELNPEAHPDEHHSKEGFSGIGVCLFIGAICAVGAAWATRRLRVAS</sequence>
<keyword evidence="9" id="KW-1185">Reference proteome</keyword>
<evidence type="ECO:0000256" key="5">
    <source>
        <dbReference type="ARBA" id="ARBA00023136"/>
    </source>
</evidence>
<evidence type="ECO:0000256" key="3">
    <source>
        <dbReference type="ARBA" id="ARBA00022692"/>
    </source>
</evidence>
<dbReference type="GO" id="GO:0005886">
    <property type="term" value="C:plasma membrane"/>
    <property type="evidence" value="ECO:0007669"/>
    <property type="project" value="TreeGrafter"/>
</dbReference>
<keyword evidence="5 7" id="KW-0472">Membrane</keyword>
<feature type="transmembrane region" description="Helical" evidence="7">
    <location>
        <begin position="365"/>
        <end position="389"/>
    </location>
</feature>
<dbReference type="PANTHER" id="PTHR19432:SF76">
    <property type="entry name" value="TRANSPORTER, PUTATIVE (EUROFUNG)-RELATED"/>
    <property type="match status" value="1"/>
</dbReference>
<dbReference type="Proteomes" id="UP001324427">
    <property type="component" value="Unassembled WGS sequence"/>
</dbReference>
<comment type="subcellular location">
    <subcellularLocation>
        <location evidence="1">Membrane</location>
        <topology evidence="1">Multi-pass membrane protein</topology>
    </subcellularLocation>
</comment>
<name>A0AAV9JSY3_9PEZI</name>
<comment type="caution">
    <text evidence="8">The sequence shown here is derived from an EMBL/GenBank/DDBJ whole genome shotgun (WGS) entry which is preliminary data.</text>
</comment>
<evidence type="ECO:0000256" key="7">
    <source>
        <dbReference type="SAM" id="Phobius"/>
    </source>
</evidence>
<evidence type="ECO:0000256" key="2">
    <source>
        <dbReference type="ARBA" id="ARBA00022448"/>
    </source>
</evidence>
<evidence type="ECO:0008006" key="10">
    <source>
        <dbReference type="Google" id="ProtNLM"/>
    </source>
</evidence>
<feature type="transmembrane region" description="Helical" evidence="7">
    <location>
        <begin position="415"/>
        <end position="435"/>
    </location>
</feature>
<feature type="transmembrane region" description="Helical" evidence="7">
    <location>
        <begin position="68"/>
        <end position="87"/>
    </location>
</feature>